<sequence length="366" mass="40814">MTTHDAVVEALADPRVQKDKRHWRAFAVGEIPPDWPLISWIVNDNMLAKDGEDHTRLRRLVSKAFTPRRVERLRPAVVDIVERLLDDVEREAAASEDGVVDLKRSFAEPLPLTVIGDLFGLSEEDRPRMHRLVNAFFDQGVAPEEAFAIFGELWELLTVLVETKRAVPGDDLTTALITARDEDDALTENELIWNLVLFISAGHETTMNLIVNAVSMLDSHRDQLALVREGGISWDRAIEETLRFAGPAAYLPMRYTAEDMELAGIHLPKGEPLLLGYTSAGKDPERYGPTAGEFDVTREDTSHLSFSRGRHFCLGAGLARLEAREALPRLFERFPGLRVAPSTGAPAPMTSFIIDGLETLPVRPRP</sequence>
<dbReference type="Gene3D" id="1.10.630.10">
    <property type="entry name" value="Cytochrome P450"/>
    <property type="match status" value="1"/>
</dbReference>
<evidence type="ECO:0000256" key="5">
    <source>
        <dbReference type="ARBA" id="ARBA00023004"/>
    </source>
</evidence>
<dbReference type="PANTHER" id="PTHR46696">
    <property type="entry name" value="P450, PUTATIVE (EUROFUNG)-RELATED"/>
    <property type="match status" value="1"/>
</dbReference>
<comment type="similarity">
    <text evidence="1 7">Belongs to the cytochrome P450 family.</text>
</comment>
<evidence type="ECO:0000256" key="1">
    <source>
        <dbReference type="ARBA" id="ARBA00010617"/>
    </source>
</evidence>
<protein>
    <submittedName>
        <fullName evidence="8">Cytochrome P450</fullName>
    </submittedName>
</protein>
<dbReference type="RefSeq" id="WP_161111122.1">
    <property type="nucleotide sequence ID" value="NZ_WWHY01000001.1"/>
</dbReference>
<dbReference type="PRINTS" id="PR00385">
    <property type="entry name" value="P450"/>
</dbReference>
<dbReference type="GO" id="GO:0004497">
    <property type="term" value="F:monooxygenase activity"/>
    <property type="evidence" value="ECO:0007669"/>
    <property type="project" value="UniProtKB-KW"/>
</dbReference>
<keyword evidence="6 7" id="KW-0503">Monooxygenase</keyword>
<dbReference type="InterPro" id="IPR001128">
    <property type="entry name" value="Cyt_P450"/>
</dbReference>
<dbReference type="CDD" id="cd11029">
    <property type="entry name" value="CYP107-like"/>
    <property type="match status" value="1"/>
</dbReference>
<evidence type="ECO:0000313" key="9">
    <source>
        <dbReference type="Proteomes" id="UP000467124"/>
    </source>
</evidence>
<dbReference type="Pfam" id="PF00067">
    <property type="entry name" value="p450"/>
    <property type="match status" value="1"/>
</dbReference>
<dbReference type="GO" id="GO:0020037">
    <property type="term" value="F:heme binding"/>
    <property type="evidence" value="ECO:0007669"/>
    <property type="project" value="InterPro"/>
</dbReference>
<dbReference type="FunFam" id="1.10.630.10:FF:000018">
    <property type="entry name" value="Cytochrome P450 monooxygenase"/>
    <property type="match status" value="1"/>
</dbReference>
<dbReference type="GO" id="GO:0005506">
    <property type="term" value="F:iron ion binding"/>
    <property type="evidence" value="ECO:0007669"/>
    <property type="project" value="InterPro"/>
</dbReference>
<proteinExistence type="inferred from homology"/>
<comment type="caution">
    <text evidence="8">The sequence shown here is derived from an EMBL/GenBank/DDBJ whole genome shotgun (WGS) entry which is preliminary data.</text>
</comment>
<keyword evidence="2 7" id="KW-0349">Heme</keyword>
<reference evidence="8 9" key="1">
    <citation type="journal article" date="2019" name="Nat. Commun.">
        <title>The antimicrobial potential of Streptomyces from insect microbiomes.</title>
        <authorList>
            <person name="Chevrette M.G."/>
            <person name="Carlson C.M."/>
            <person name="Ortega H.E."/>
            <person name="Thomas C."/>
            <person name="Ananiev G.E."/>
            <person name="Barns K.J."/>
            <person name="Book A.J."/>
            <person name="Cagnazzo J."/>
            <person name="Carlos C."/>
            <person name="Flanigan W."/>
            <person name="Grubbs K.J."/>
            <person name="Horn H.A."/>
            <person name="Hoffmann F.M."/>
            <person name="Klassen J.L."/>
            <person name="Knack J.J."/>
            <person name="Lewin G.R."/>
            <person name="McDonald B.R."/>
            <person name="Muller L."/>
            <person name="Melo W.G.P."/>
            <person name="Pinto-Tomas A.A."/>
            <person name="Schmitz A."/>
            <person name="Wendt-Pienkowski E."/>
            <person name="Wildman S."/>
            <person name="Zhao M."/>
            <person name="Zhang F."/>
            <person name="Bugni T.S."/>
            <person name="Andes D.R."/>
            <person name="Pupo M.T."/>
            <person name="Currie C.R."/>
        </authorList>
    </citation>
    <scope>NUCLEOTIDE SEQUENCE [LARGE SCALE GENOMIC DNA]</scope>
    <source>
        <strain evidence="8 9">SID5840</strain>
    </source>
</reference>
<keyword evidence="3 7" id="KW-0479">Metal-binding</keyword>
<dbReference type="PRINTS" id="PR00359">
    <property type="entry name" value="BP450"/>
</dbReference>
<evidence type="ECO:0000256" key="3">
    <source>
        <dbReference type="ARBA" id="ARBA00022723"/>
    </source>
</evidence>
<dbReference type="SUPFAM" id="SSF48264">
    <property type="entry name" value="Cytochrome P450"/>
    <property type="match status" value="1"/>
</dbReference>
<evidence type="ECO:0000256" key="2">
    <source>
        <dbReference type="ARBA" id="ARBA00022617"/>
    </source>
</evidence>
<dbReference type="EMBL" id="WWHY01000001">
    <property type="protein sequence ID" value="MYR33276.1"/>
    <property type="molecule type" value="Genomic_DNA"/>
</dbReference>
<name>A0A7K2ITU2_9ACTN</name>
<evidence type="ECO:0000256" key="4">
    <source>
        <dbReference type="ARBA" id="ARBA00023002"/>
    </source>
</evidence>
<dbReference type="GO" id="GO:0016705">
    <property type="term" value="F:oxidoreductase activity, acting on paired donors, with incorporation or reduction of molecular oxygen"/>
    <property type="evidence" value="ECO:0007669"/>
    <property type="project" value="InterPro"/>
</dbReference>
<dbReference type="PANTHER" id="PTHR46696:SF1">
    <property type="entry name" value="CYTOCHROME P450 YJIB-RELATED"/>
    <property type="match status" value="1"/>
</dbReference>
<dbReference type="Proteomes" id="UP000467124">
    <property type="component" value="Unassembled WGS sequence"/>
</dbReference>
<evidence type="ECO:0000313" key="8">
    <source>
        <dbReference type="EMBL" id="MYR33276.1"/>
    </source>
</evidence>
<evidence type="ECO:0000256" key="7">
    <source>
        <dbReference type="RuleBase" id="RU000461"/>
    </source>
</evidence>
<dbReference type="InterPro" id="IPR036396">
    <property type="entry name" value="Cyt_P450_sf"/>
</dbReference>
<accession>A0A7K2ITU2</accession>
<organism evidence="8 9">
    <name type="scientific">Nocardiopsis alba</name>
    <dbReference type="NCBI Taxonomy" id="53437"/>
    <lineage>
        <taxon>Bacteria</taxon>
        <taxon>Bacillati</taxon>
        <taxon>Actinomycetota</taxon>
        <taxon>Actinomycetes</taxon>
        <taxon>Streptosporangiales</taxon>
        <taxon>Nocardiopsidaceae</taxon>
        <taxon>Nocardiopsis</taxon>
    </lineage>
</organism>
<dbReference type="InterPro" id="IPR017972">
    <property type="entry name" value="Cyt_P450_CS"/>
</dbReference>
<keyword evidence="5 7" id="KW-0408">Iron</keyword>
<dbReference type="PROSITE" id="PS00086">
    <property type="entry name" value="CYTOCHROME_P450"/>
    <property type="match status" value="1"/>
</dbReference>
<evidence type="ECO:0000256" key="6">
    <source>
        <dbReference type="ARBA" id="ARBA00023033"/>
    </source>
</evidence>
<keyword evidence="4 7" id="KW-0560">Oxidoreductase</keyword>
<gene>
    <name evidence="8" type="ORF">GTW20_13645</name>
</gene>
<dbReference type="InterPro" id="IPR002397">
    <property type="entry name" value="Cyt_P450_B"/>
</dbReference>
<dbReference type="AlphaFoldDB" id="A0A7K2ITU2"/>